<dbReference type="Gene3D" id="1.10.10.60">
    <property type="entry name" value="Homeodomain-like"/>
    <property type="match status" value="1"/>
</dbReference>
<dbReference type="InterPro" id="IPR009057">
    <property type="entry name" value="Homeodomain-like_sf"/>
</dbReference>
<evidence type="ECO:0000313" key="3">
    <source>
        <dbReference type="Proteomes" id="UP001596056"/>
    </source>
</evidence>
<feature type="domain" description="Resolvase HTH" evidence="1">
    <location>
        <begin position="2"/>
        <end position="43"/>
    </location>
</feature>
<sequence length="49" mass="5502">KGRKPKIDPEEVRRLHAEERLSPTAIAKRMGIARSSVYRFLPDVDPAGS</sequence>
<comment type="caution">
    <text evidence="2">The sequence shown here is derived from an EMBL/GenBank/DDBJ whole genome shotgun (WGS) entry which is preliminary data.</text>
</comment>
<dbReference type="RefSeq" id="WP_377110432.1">
    <property type="nucleotide sequence ID" value="NZ_JBHSNA010000028.1"/>
</dbReference>
<dbReference type="EMBL" id="JBHSNA010000028">
    <property type="protein sequence ID" value="MFC5568184.1"/>
    <property type="molecule type" value="Genomic_DNA"/>
</dbReference>
<name>A0ABW0SGY3_9RHOB</name>
<proteinExistence type="predicted"/>
<protein>
    <submittedName>
        <fullName evidence="2">Helix-turn-helix domain-containing protein</fullName>
    </submittedName>
</protein>
<gene>
    <name evidence="2" type="ORF">ACFPOC_17405</name>
</gene>
<reference evidence="3" key="1">
    <citation type="journal article" date="2019" name="Int. J. Syst. Evol. Microbiol.">
        <title>The Global Catalogue of Microorganisms (GCM) 10K type strain sequencing project: providing services to taxonomists for standard genome sequencing and annotation.</title>
        <authorList>
            <consortium name="The Broad Institute Genomics Platform"/>
            <consortium name="The Broad Institute Genome Sequencing Center for Infectious Disease"/>
            <person name="Wu L."/>
            <person name="Ma J."/>
        </authorList>
    </citation>
    <scope>NUCLEOTIDE SEQUENCE [LARGE SCALE GENOMIC DNA]</scope>
    <source>
        <strain evidence="3">KACC 11588</strain>
    </source>
</reference>
<organism evidence="2 3">
    <name type="scientific">Rubellimicrobium aerolatum</name>
    <dbReference type="NCBI Taxonomy" id="490979"/>
    <lineage>
        <taxon>Bacteria</taxon>
        <taxon>Pseudomonadati</taxon>
        <taxon>Pseudomonadota</taxon>
        <taxon>Alphaproteobacteria</taxon>
        <taxon>Rhodobacterales</taxon>
        <taxon>Roseobacteraceae</taxon>
        <taxon>Rubellimicrobium</taxon>
    </lineage>
</organism>
<accession>A0ABW0SGY3</accession>
<dbReference type="Pfam" id="PF02796">
    <property type="entry name" value="HTH_7"/>
    <property type="match status" value="1"/>
</dbReference>
<evidence type="ECO:0000259" key="1">
    <source>
        <dbReference type="Pfam" id="PF02796"/>
    </source>
</evidence>
<feature type="non-terminal residue" evidence="2">
    <location>
        <position position="1"/>
    </location>
</feature>
<keyword evidence="3" id="KW-1185">Reference proteome</keyword>
<evidence type="ECO:0000313" key="2">
    <source>
        <dbReference type="EMBL" id="MFC5568184.1"/>
    </source>
</evidence>
<dbReference type="SUPFAM" id="SSF46689">
    <property type="entry name" value="Homeodomain-like"/>
    <property type="match status" value="1"/>
</dbReference>
<dbReference type="Proteomes" id="UP001596056">
    <property type="component" value="Unassembled WGS sequence"/>
</dbReference>
<dbReference type="InterPro" id="IPR006120">
    <property type="entry name" value="Resolvase_HTH_dom"/>
</dbReference>